<evidence type="ECO:0000256" key="4">
    <source>
        <dbReference type="SAM" id="MobiDB-lite"/>
    </source>
</evidence>
<dbReference type="InterPro" id="IPR002014">
    <property type="entry name" value="VHS_dom"/>
</dbReference>
<evidence type="ECO:0000256" key="1">
    <source>
        <dbReference type="ARBA" id="ARBA00011446"/>
    </source>
</evidence>
<protein>
    <recommendedName>
        <fullName evidence="9">GAT domain-containing protein</fullName>
    </recommendedName>
</protein>
<evidence type="ECO:0000256" key="3">
    <source>
        <dbReference type="ARBA" id="ARBA00022927"/>
    </source>
</evidence>
<dbReference type="InterPro" id="IPR004152">
    <property type="entry name" value="GAT_dom"/>
</dbReference>
<feature type="compositionally biased region" description="Polar residues" evidence="4">
    <location>
        <begin position="24"/>
        <end position="40"/>
    </location>
</feature>
<dbReference type="PROSITE" id="PS50179">
    <property type="entry name" value="VHS"/>
    <property type="match status" value="1"/>
</dbReference>
<evidence type="ECO:0000259" key="6">
    <source>
        <dbReference type="PROSITE" id="PS50909"/>
    </source>
</evidence>
<keyword evidence="3" id="KW-0653">Protein transport</keyword>
<feature type="compositionally biased region" description="Low complexity" evidence="4">
    <location>
        <begin position="212"/>
        <end position="223"/>
    </location>
</feature>
<feature type="domain" description="VHS" evidence="5">
    <location>
        <begin position="54"/>
        <end position="184"/>
    </location>
</feature>
<dbReference type="Pfam" id="PF03127">
    <property type="entry name" value="GAT"/>
    <property type="match status" value="1"/>
</dbReference>
<dbReference type="InterPro" id="IPR038425">
    <property type="entry name" value="GAT_sf"/>
</dbReference>
<dbReference type="GO" id="GO:0043130">
    <property type="term" value="F:ubiquitin binding"/>
    <property type="evidence" value="ECO:0007669"/>
    <property type="project" value="InterPro"/>
</dbReference>
<proteinExistence type="predicted"/>
<dbReference type="EMBL" id="MU865038">
    <property type="protein sequence ID" value="KAK4459373.1"/>
    <property type="molecule type" value="Genomic_DNA"/>
</dbReference>
<evidence type="ECO:0000256" key="2">
    <source>
        <dbReference type="ARBA" id="ARBA00022448"/>
    </source>
</evidence>
<gene>
    <name evidence="7" type="ORF">QBC42DRAFT_183564</name>
</gene>
<feature type="domain" description="GAT" evidence="6">
    <location>
        <begin position="241"/>
        <end position="330"/>
    </location>
</feature>
<dbReference type="GO" id="GO:0015031">
    <property type="term" value="P:protein transport"/>
    <property type="evidence" value="ECO:0007669"/>
    <property type="project" value="UniProtKB-KW"/>
</dbReference>
<reference evidence="7" key="2">
    <citation type="submission" date="2023-06" db="EMBL/GenBank/DDBJ databases">
        <authorList>
            <consortium name="Lawrence Berkeley National Laboratory"/>
            <person name="Mondo S.J."/>
            <person name="Hensen N."/>
            <person name="Bonometti L."/>
            <person name="Westerberg I."/>
            <person name="Brannstrom I.O."/>
            <person name="Guillou S."/>
            <person name="Cros-Aarteil S."/>
            <person name="Calhoun S."/>
            <person name="Haridas S."/>
            <person name="Kuo A."/>
            <person name="Pangilinan J."/>
            <person name="Riley R."/>
            <person name="Labutti K."/>
            <person name="Andreopoulos B."/>
            <person name="Lipzen A."/>
            <person name="Chen C."/>
            <person name="Yanf M."/>
            <person name="Daum C."/>
            <person name="Ng V."/>
            <person name="Clum A."/>
            <person name="Steindorff A."/>
            <person name="Ohm R."/>
            <person name="Martin F."/>
            <person name="Silar P."/>
            <person name="Natvig D."/>
            <person name="Lalanne C."/>
            <person name="Gautier V."/>
            <person name="Ament-Velasquez S.L."/>
            <person name="Kruys A."/>
            <person name="Hutchinson M.I."/>
            <person name="Powell A.J."/>
            <person name="Barry K."/>
            <person name="Miller A.N."/>
            <person name="Grigoriev I.V."/>
            <person name="Debuchy R."/>
            <person name="Gladieux P."/>
            <person name="Thoren M.H."/>
            <person name="Johannesson H."/>
        </authorList>
    </citation>
    <scope>NUCLEOTIDE SEQUENCE</scope>
    <source>
        <strain evidence="7">PSN324</strain>
    </source>
</reference>
<dbReference type="PROSITE" id="PS50909">
    <property type="entry name" value="GAT"/>
    <property type="match status" value="1"/>
</dbReference>
<feature type="compositionally biased region" description="Low complexity" evidence="4">
    <location>
        <begin position="347"/>
        <end position="367"/>
    </location>
</feature>
<feature type="compositionally biased region" description="Low complexity" evidence="4">
    <location>
        <begin position="393"/>
        <end position="407"/>
    </location>
</feature>
<keyword evidence="2" id="KW-0813">Transport</keyword>
<sequence>MKGFNMNKVLGTIKKRNSERRISKSSSDNPTLSVDPQNDTPESIAHRCVKSFCESRGSASGDDVVFLPAIVEAAVASPAAATECARLIRKFMGRDYWTKPSYQYNAIMLIRILCDNPGPNFTRNMDKKFVDTTKELLRSGRDVSVRQMLMETLDTFENTRGYDEGLDMIIDMWKKEKEKAYKAYGVSSFLFYPSKNFADFGVKLPKLGAQGAYQQGPYQPQPDQHGHGSYHRSRSGGNRLPDPIELANRLEEARTSASLLEQVVANTPPSEVLSNDLIKEFADRCSGASKSIQGYMSATNPAPDNDTMESMIDTNEQLQQALNHHHRAVLQAKKHLGIGQTGDNDRSSTSLPQITQQQSSSQPVSPLEYRPPVPRKVIGSGQGGNGGSGSGSGSSSSKGKKATTSSGLDAYHAAAVAGPSSSRRHSSDSSSNDDPFRDPAPEPASSSSRAGGSSGAADGPPRLSYEPYHPGFMGDSSSKPRKAEALAEPVTPVSDDEYEEDLRRARQAAAAGGGDAVSSVAPTQDPGPVYRY</sequence>
<dbReference type="InterPro" id="IPR008942">
    <property type="entry name" value="ENTH_VHS"/>
</dbReference>
<keyword evidence="8" id="KW-1185">Reference proteome</keyword>
<evidence type="ECO:0000313" key="7">
    <source>
        <dbReference type="EMBL" id="KAK4459373.1"/>
    </source>
</evidence>
<dbReference type="SUPFAM" id="SSF48464">
    <property type="entry name" value="ENTH/VHS domain"/>
    <property type="match status" value="1"/>
</dbReference>
<feature type="region of interest" description="Disordered" evidence="4">
    <location>
        <begin position="212"/>
        <end position="242"/>
    </location>
</feature>
<feature type="compositionally biased region" description="Low complexity" evidence="4">
    <location>
        <begin position="443"/>
        <end position="462"/>
    </location>
</feature>
<feature type="compositionally biased region" description="Gly residues" evidence="4">
    <location>
        <begin position="380"/>
        <end position="392"/>
    </location>
</feature>
<reference evidence="7" key="1">
    <citation type="journal article" date="2023" name="Mol. Phylogenet. Evol.">
        <title>Genome-scale phylogeny and comparative genomics of the fungal order Sordariales.</title>
        <authorList>
            <person name="Hensen N."/>
            <person name="Bonometti L."/>
            <person name="Westerberg I."/>
            <person name="Brannstrom I.O."/>
            <person name="Guillou S."/>
            <person name="Cros-Aarteil S."/>
            <person name="Calhoun S."/>
            <person name="Haridas S."/>
            <person name="Kuo A."/>
            <person name="Mondo S."/>
            <person name="Pangilinan J."/>
            <person name="Riley R."/>
            <person name="LaButti K."/>
            <person name="Andreopoulos B."/>
            <person name="Lipzen A."/>
            <person name="Chen C."/>
            <person name="Yan M."/>
            <person name="Daum C."/>
            <person name="Ng V."/>
            <person name="Clum A."/>
            <person name="Steindorff A."/>
            <person name="Ohm R.A."/>
            <person name="Martin F."/>
            <person name="Silar P."/>
            <person name="Natvig D.O."/>
            <person name="Lalanne C."/>
            <person name="Gautier V."/>
            <person name="Ament-Velasquez S.L."/>
            <person name="Kruys A."/>
            <person name="Hutchinson M.I."/>
            <person name="Powell A.J."/>
            <person name="Barry K."/>
            <person name="Miller A.N."/>
            <person name="Grigoriev I.V."/>
            <person name="Debuchy R."/>
            <person name="Gladieux P."/>
            <person name="Hiltunen Thoren M."/>
            <person name="Johannesson H."/>
        </authorList>
    </citation>
    <scope>NUCLEOTIDE SEQUENCE</scope>
    <source>
        <strain evidence="7">PSN324</strain>
    </source>
</reference>
<organism evidence="7 8">
    <name type="scientific">Cladorrhinum samala</name>
    <dbReference type="NCBI Taxonomy" id="585594"/>
    <lineage>
        <taxon>Eukaryota</taxon>
        <taxon>Fungi</taxon>
        <taxon>Dikarya</taxon>
        <taxon>Ascomycota</taxon>
        <taxon>Pezizomycotina</taxon>
        <taxon>Sordariomycetes</taxon>
        <taxon>Sordariomycetidae</taxon>
        <taxon>Sordariales</taxon>
        <taxon>Podosporaceae</taxon>
        <taxon>Cladorrhinum</taxon>
    </lineage>
</organism>
<evidence type="ECO:0008006" key="9">
    <source>
        <dbReference type="Google" id="ProtNLM"/>
    </source>
</evidence>
<evidence type="ECO:0000259" key="5">
    <source>
        <dbReference type="PROSITE" id="PS50179"/>
    </source>
</evidence>
<accession>A0AAV9HIA2</accession>
<feature type="region of interest" description="Disordered" evidence="4">
    <location>
        <begin position="338"/>
        <end position="532"/>
    </location>
</feature>
<comment type="subunit">
    <text evidence="1">Component of the ESCRT-0 complex composed of HSE1 and VPS27.</text>
</comment>
<comment type="caution">
    <text evidence="7">The sequence shown here is derived from an EMBL/GenBank/DDBJ whole genome shotgun (WGS) entry which is preliminary data.</text>
</comment>
<dbReference type="Gene3D" id="1.20.58.160">
    <property type="match status" value="1"/>
</dbReference>
<name>A0AAV9HIA2_9PEZI</name>
<dbReference type="CDD" id="cd21383">
    <property type="entry name" value="GAT_GGA_Tom1-like"/>
    <property type="match status" value="1"/>
</dbReference>
<dbReference type="Gene3D" id="1.25.40.90">
    <property type="match status" value="1"/>
</dbReference>
<dbReference type="AlphaFoldDB" id="A0AAV9HIA2"/>
<dbReference type="GO" id="GO:0035091">
    <property type="term" value="F:phosphatidylinositol binding"/>
    <property type="evidence" value="ECO:0007669"/>
    <property type="project" value="InterPro"/>
</dbReference>
<dbReference type="SUPFAM" id="SSF89009">
    <property type="entry name" value="GAT-like domain"/>
    <property type="match status" value="1"/>
</dbReference>
<dbReference type="GO" id="GO:0007034">
    <property type="term" value="P:vacuolar transport"/>
    <property type="evidence" value="ECO:0007669"/>
    <property type="project" value="UniProtKB-ARBA"/>
</dbReference>
<feature type="region of interest" description="Disordered" evidence="4">
    <location>
        <begin position="15"/>
        <end position="40"/>
    </location>
</feature>
<dbReference type="Proteomes" id="UP001321749">
    <property type="component" value="Unassembled WGS sequence"/>
</dbReference>
<evidence type="ECO:0000313" key="8">
    <source>
        <dbReference type="Proteomes" id="UP001321749"/>
    </source>
</evidence>
<dbReference type="GO" id="GO:0016192">
    <property type="term" value="P:vesicle-mediated transport"/>
    <property type="evidence" value="ECO:0007669"/>
    <property type="project" value="UniProtKB-ARBA"/>
</dbReference>